<evidence type="ECO:0000313" key="3">
    <source>
        <dbReference type="Proteomes" id="UP001163046"/>
    </source>
</evidence>
<keyword evidence="3" id="KW-1185">Reference proteome</keyword>
<proteinExistence type="predicted"/>
<dbReference type="EMBL" id="MU827791">
    <property type="protein sequence ID" value="KAJ7330715.1"/>
    <property type="molecule type" value="Genomic_DNA"/>
</dbReference>
<dbReference type="OrthoDB" id="10588253at2759"/>
<name>A0A9W9YB18_9CNID</name>
<gene>
    <name evidence="2" type="ORF">OS493_021643</name>
</gene>
<evidence type="ECO:0000313" key="2">
    <source>
        <dbReference type="EMBL" id="KAJ7330715.1"/>
    </source>
</evidence>
<feature type="region of interest" description="Disordered" evidence="1">
    <location>
        <begin position="157"/>
        <end position="180"/>
    </location>
</feature>
<feature type="compositionally biased region" description="Pro residues" evidence="1">
    <location>
        <begin position="34"/>
        <end position="55"/>
    </location>
</feature>
<comment type="caution">
    <text evidence="2">The sequence shown here is derived from an EMBL/GenBank/DDBJ whole genome shotgun (WGS) entry which is preliminary data.</text>
</comment>
<feature type="compositionally biased region" description="Basic residues" evidence="1">
    <location>
        <begin position="165"/>
        <end position="180"/>
    </location>
</feature>
<protein>
    <submittedName>
        <fullName evidence="2">Uncharacterized protein</fullName>
    </submittedName>
</protein>
<dbReference type="Proteomes" id="UP001163046">
    <property type="component" value="Unassembled WGS sequence"/>
</dbReference>
<dbReference type="AlphaFoldDB" id="A0A9W9YB18"/>
<organism evidence="2 3">
    <name type="scientific">Desmophyllum pertusum</name>
    <dbReference type="NCBI Taxonomy" id="174260"/>
    <lineage>
        <taxon>Eukaryota</taxon>
        <taxon>Metazoa</taxon>
        <taxon>Cnidaria</taxon>
        <taxon>Anthozoa</taxon>
        <taxon>Hexacorallia</taxon>
        <taxon>Scleractinia</taxon>
        <taxon>Caryophylliina</taxon>
        <taxon>Caryophylliidae</taxon>
        <taxon>Desmophyllum</taxon>
    </lineage>
</organism>
<sequence>MIKAKPEEEGESGSAEEPTTPAPPEEAAPTPAGGAPPPPGGVPPPPGGVPPPPANPIVGGVTEACAVFQACAAQGDPSVCLQTMINTLTTLSGGAGAGGAPCQPAPAPCQGAAVASPVPMPMPLPVPMPCPSPMPQPMPVPYPEQVIVEPVSCGGTYPCKDKATKSKGKKHQDKKQKKED</sequence>
<reference evidence="2" key="1">
    <citation type="submission" date="2023-01" db="EMBL/GenBank/DDBJ databases">
        <title>Genome assembly of the deep-sea coral Lophelia pertusa.</title>
        <authorList>
            <person name="Herrera S."/>
            <person name="Cordes E."/>
        </authorList>
    </citation>
    <scope>NUCLEOTIDE SEQUENCE</scope>
    <source>
        <strain evidence="2">USNM1676648</strain>
        <tissue evidence="2">Polyp</tissue>
    </source>
</reference>
<accession>A0A9W9YB18</accession>
<evidence type="ECO:0000256" key="1">
    <source>
        <dbReference type="SAM" id="MobiDB-lite"/>
    </source>
</evidence>
<feature type="region of interest" description="Disordered" evidence="1">
    <location>
        <begin position="1"/>
        <end position="55"/>
    </location>
</feature>